<dbReference type="PANTHER" id="PTHR42709:SF6">
    <property type="entry name" value="UNDECAPRENYL PHOSPHATE TRANSPORTER A"/>
    <property type="match status" value="1"/>
</dbReference>
<keyword evidence="4 6" id="KW-1133">Transmembrane helix</keyword>
<gene>
    <name evidence="8" type="ORF">N473_20655</name>
</gene>
<sequence length="223" mass="24199">MKSLLKIMLILFCFFASTFIAIKISGLLSIDDIKTWLTVAGEMNGYLVALIVVGLLFLDLFIAVPTLTLIILGGYFLGPYAGGISAMIGLLLAGVTGYLISYKYGNMLFDKLVKNPTERANAIALFQQRGPVVILLSRASPILPEISACMAGMTKMPFKKFIGCWITSTLPYASIAAYAGSISTLENPKPAIYAAIGLTGFFWACWWIFNKNVSRTKAEGSHS</sequence>
<dbReference type="InterPro" id="IPR032816">
    <property type="entry name" value="VTT_dom"/>
</dbReference>
<feature type="transmembrane region" description="Helical" evidence="6">
    <location>
        <begin position="161"/>
        <end position="179"/>
    </location>
</feature>
<evidence type="ECO:0000259" key="7">
    <source>
        <dbReference type="Pfam" id="PF09335"/>
    </source>
</evidence>
<evidence type="ECO:0000256" key="5">
    <source>
        <dbReference type="ARBA" id="ARBA00023136"/>
    </source>
</evidence>
<comment type="caution">
    <text evidence="8">The sequence shown here is derived from an EMBL/GenBank/DDBJ whole genome shotgun (WGS) entry which is preliminary data.</text>
</comment>
<dbReference type="GO" id="GO:0005886">
    <property type="term" value="C:plasma membrane"/>
    <property type="evidence" value="ECO:0007669"/>
    <property type="project" value="UniProtKB-SubCell"/>
</dbReference>
<dbReference type="Pfam" id="PF09335">
    <property type="entry name" value="VTT_dom"/>
    <property type="match status" value="1"/>
</dbReference>
<proteinExistence type="predicted"/>
<name>A0A167K108_9GAMM</name>
<feature type="domain" description="VTT" evidence="7">
    <location>
        <begin position="64"/>
        <end position="181"/>
    </location>
</feature>
<organism evidence="8 9">
    <name type="scientific">Pseudoalteromonas luteoviolacea CPMOR-1</name>
    <dbReference type="NCBI Taxonomy" id="1365248"/>
    <lineage>
        <taxon>Bacteria</taxon>
        <taxon>Pseudomonadati</taxon>
        <taxon>Pseudomonadota</taxon>
        <taxon>Gammaproteobacteria</taxon>
        <taxon>Alteromonadales</taxon>
        <taxon>Pseudoalteromonadaceae</taxon>
        <taxon>Pseudoalteromonas</taxon>
    </lineage>
</organism>
<evidence type="ECO:0000256" key="4">
    <source>
        <dbReference type="ARBA" id="ARBA00022989"/>
    </source>
</evidence>
<dbReference type="InterPro" id="IPR051311">
    <property type="entry name" value="DedA_domain"/>
</dbReference>
<reference evidence="8 9" key="1">
    <citation type="submission" date="2013-07" db="EMBL/GenBank/DDBJ databases">
        <title>Comparative Genomic and Metabolomic Analysis of Twelve Strains of Pseudoalteromonas luteoviolacea.</title>
        <authorList>
            <person name="Vynne N.G."/>
            <person name="Mansson M."/>
            <person name="Gram L."/>
        </authorList>
    </citation>
    <scope>NUCLEOTIDE SEQUENCE [LARGE SCALE GENOMIC DNA]</scope>
    <source>
        <strain evidence="8 9">CPMOR-1</strain>
    </source>
</reference>
<feature type="transmembrane region" description="Helical" evidence="6">
    <location>
        <begin position="191"/>
        <end position="209"/>
    </location>
</feature>
<keyword evidence="2" id="KW-1003">Cell membrane</keyword>
<evidence type="ECO:0000313" key="8">
    <source>
        <dbReference type="EMBL" id="KZN61956.1"/>
    </source>
</evidence>
<comment type="subcellular location">
    <subcellularLocation>
        <location evidence="1">Cell membrane</location>
        <topology evidence="1">Multi-pass membrane protein</topology>
    </subcellularLocation>
</comment>
<dbReference type="PANTHER" id="PTHR42709">
    <property type="entry name" value="ALKALINE PHOSPHATASE LIKE PROTEIN"/>
    <property type="match status" value="1"/>
</dbReference>
<feature type="transmembrane region" description="Helical" evidence="6">
    <location>
        <begin position="45"/>
        <end position="73"/>
    </location>
</feature>
<accession>A0A167K108</accession>
<protein>
    <recommendedName>
        <fullName evidence="7">VTT domain-containing protein</fullName>
    </recommendedName>
</protein>
<keyword evidence="5 6" id="KW-0472">Membrane</keyword>
<feature type="transmembrane region" description="Helical" evidence="6">
    <location>
        <begin position="80"/>
        <end position="100"/>
    </location>
</feature>
<dbReference type="Proteomes" id="UP000076486">
    <property type="component" value="Unassembled WGS sequence"/>
</dbReference>
<dbReference type="RefSeq" id="WP_081221203.1">
    <property type="nucleotide sequence ID" value="NZ_AUYC01000035.1"/>
</dbReference>
<evidence type="ECO:0000256" key="1">
    <source>
        <dbReference type="ARBA" id="ARBA00004651"/>
    </source>
</evidence>
<evidence type="ECO:0000256" key="6">
    <source>
        <dbReference type="SAM" id="Phobius"/>
    </source>
</evidence>
<evidence type="ECO:0000313" key="9">
    <source>
        <dbReference type="Proteomes" id="UP000076486"/>
    </source>
</evidence>
<dbReference type="PATRIC" id="fig|1365248.3.peg.3200"/>
<evidence type="ECO:0000256" key="3">
    <source>
        <dbReference type="ARBA" id="ARBA00022692"/>
    </source>
</evidence>
<dbReference type="AlphaFoldDB" id="A0A167K108"/>
<keyword evidence="3 6" id="KW-0812">Transmembrane</keyword>
<evidence type="ECO:0000256" key="2">
    <source>
        <dbReference type="ARBA" id="ARBA00022475"/>
    </source>
</evidence>
<dbReference type="EMBL" id="AUYC01000035">
    <property type="protein sequence ID" value="KZN61956.1"/>
    <property type="molecule type" value="Genomic_DNA"/>
</dbReference>